<reference evidence="2" key="1">
    <citation type="submission" date="2024-04" db="EMBL/GenBank/DDBJ databases">
        <authorList>
            <consortium name="Molecular Ecology Group"/>
        </authorList>
    </citation>
    <scope>NUCLEOTIDE SEQUENCE</scope>
</reference>
<organism evidence="2 3">
    <name type="scientific">Lasius platythorax</name>
    <dbReference type="NCBI Taxonomy" id="488582"/>
    <lineage>
        <taxon>Eukaryota</taxon>
        <taxon>Metazoa</taxon>
        <taxon>Ecdysozoa</taxon>
        <taxon>Arthropoda</taxon>
        <taxon>Hexapoda</taxon>
        <taxon>Insecta</taxon>
        <taxon>Pterygota</taxon>
        <taxon>Neoptera</taxon>
        <taxon>Endopterygota</taxon>
        <taxon>Hymenoptera</taxon>
        <taxon>Apocrita</taxon>
        <taxon>Aculeata</taxon>
        <taxon>Formicoidea</taxon>
        <taxon>Formicidae</taxon>
        <taxon>Formicinae</taxon>
        <taxon>Lasius</taxon>
        <taxon>Lasius</taxon>
    </lineage>
</organism>
<dbReference type="Proteomes" id="UP001497644">
    <property type="component" value="Chromosome 3"/>
</dbReference>
<name>A0AAV2NMB8_9HYME</name>
<evidence type="ECO:0000313" key="2">
    <source>
        <dbReference type="EMBL" id="CAL1680959.1"/>
    </source>
</evidence>
<dbReference type="SUPFAM" id="SSF56219">
    <property type="entry name" value="DNase I-like"/>
    <property type="match status" value="1"/>
</dbReference>
<sequence length="118" mass="13435">MEQWAATHDLRLANINNTPTCVRPQGSSIVDLTWDSSGIIGQVNDWQVREDMETLSDHAYITFSVGGPFLPYKSGKVQRRWNWSKLDRTAFELSLVWSCHREPGAEEQQQLSARDSAL</sequence>
<dbReference type="InterPro" id="IPR005135">
    <property type="entry name" value="Endo/exonuclease/phosphatase"/>
</dbReference>
<dbReference type="InterPro" id="IPR036691">
    <property type="entry name" value="Endo/exonu/phosph_ase_sf"/>
</dbReference>
<protein>
    <recommendedName>
        <fullName evidence="1">Endonuclease/exonuclease/phosphatase domain-containing protein</fullName>
    </recommendedName>
</protein>
<gene>
    <name evidence="2" type="ORF">LPLAT_LOCUS7127</name>
</gene>
<dbReference type="Pfam" id="PF14529">
    <property type="entry name" value="Exo_endo_phos_2"/>
    <property type="match status" value="1"/>
</dbReference>
<dbReference type="GO" id="GO:0003824">
    <property type="term" value="F:catalytic activity"/>
    <property type="evidence" value="ECO:0007669"/>
    <property type="project" value="InterPro"/>
</dbReference>
<proteinExistence type="predicted"/>
<accession>A0AAV2NMB8</accession>
<dbReference type="EMBL" id="OZ034826">
    <property type="protein sequence ID" value="CAL1680959.1"/>
    <property type="molecule type" value="Genomic_DNA"/>
</dbReference>
<evidence type="ECO:0000259" key="1">
    <source>
        <dbReference type="Pfam" id="PF14529"/>
    </source>
</evidence>
<dbReference type="AlphaFoldDB" id="A0AAV2NMB8"/>
<feature type="domain" description="Endonuclease/exonuclease/phosphatase" evidence="1">
    <location>
        <begin position="2"/>
        <end position="61"/>
    </location>
</feature>
<keyword evidence="3" id="KW-1185">Reference proteome</keyword>
<evidence type="ECO:0000313" key="3">
    <source>
        <dbReference type="Proteomes" id="UP001497644"/>
    </source>
</evidence>
<dbReference type="Gene3D" id="3.60.10.10">
    <property type="entry name" value="Endonuclease/exonuclease/phosphatase"/>
    <property type="match status" value="1"/>
</dbReference>